<evidence type="ECO:0000256" key="1">
    <source>
        <dbReference type="SAM" id="Coils"/>
    </source>
</evidence>
<dbReference type="InterPro" id="IPR036390">
    <property type="entry name" value="WH_DNA-bd_sf"/>
</dbReference>
<gene>
    <name evidence="2" type="ORF">MNBD_DELTA03-1180</name>
</gene>
<dbReference type="HAMAP" id="MF_01584">
    <property type="entry name" value="UPF0502"/>
    <property type="match status" value="1"/>
</dbReference>
<dbReference type="SUPFAM" id="SSF46785">
    <property type="entry name" value="Winged helix' DNA-binding domain"/>
    <property type="match status" value="2"/>
</dbReference>
<reference evidence="2" key="1">
    <citation type="submission" date="2018-06" db="EMBL/GenBank/DDBJ databases">
        <authorList>
            <person name="Zhirakovskaya E."/>
        </authorList>
    </citation>
    <scope>NUCLEOTIDE SEQUENCE</scope>
</reference>
<dbReference type="EMBL" id="UOEX01000304">
    <property type="protein sequence ID" value="VAW39870.1"/>
    <property type="molecule type" value="Genomic_DNA"/>
</dbReference>
<proteinExistence type="inferred from homology"/>
<keyword evidence="1" id="KW-0175">Coiled coil</keyword>
<dbReference type="Pfam" id="PF04337">
    <property type="entry name" value="DUF480"/>
    <property type="match status" value="1"/>
</dbReference>
<dbReference type="InterPro" id="IPR007432">
    <property type="entry name" value="DUF480"/>
</dbReference>
<accession>A0A3B0VGU1</accession>
<organism evidence="2">
    <name type="scientific">hydrothermal vent metagenome</name>
    <dbReference type="NCBI Taxonomy" id="652676"/>
    <lineage>
        <taxon>unclassified sequences</taxon>
        <taxon>metagenomes</taxon>
        <taxon>ecological metagenomes</taxon>
    </lineage>
</organism>
<feature type="coiled-coil region" evidence="1">
    <location>
        <begin position="178"/>
        <end position="212"/>
    </location>
</feature>
<name>A0A3B0VGU1_9ZZZZ</name>
<dbReference type="PANTHER" id="PTHR38768:SF1">
    <property type="entry name" value="UPF0502 PROTEIN YCEH"/>
    <property type="match status" value="1"/>
</dbReference>
<evidence type="ECO:0000313" key="2">
    <source>
        <dbReference type="EMBL" id="VAW39870.1"/>
    </source>
</evidence>
<dbReference type="AlphaFoldDB" id="A0A3B0VGU1"/>
<dbReference type="Gene3D" id="1.10.10.10">
    <property type="entry name" value="Winged helix-like DNA-binding domain superfamily/Winged helix DNA-binding domain"/>
    <property type="match status" value="2"/>
</dbReference>
<dbReference type="InterPro" id="IPR036388">
    <property type="entry name" value="WH-like_DNA-bd_sf"/>
</dbReference>
<sequence length="214" mass="24150">MDIELNDVETRILGCLLEKSMTTPDYYPLTLNSLLTACNQKSNRLPVVSYDETTVARGLDSLKDKRLVVQSAGGRVPKYAEIMVSGRNLLTQEAAVLMVLMLRGPQTLGELRGRSERAFQFSDLSEVEERVAEMIEAGYVGKLPRLPGRKEHRYAHLLAGEPQIEAPAAVIEPAMREIKAENDKIAFLMSEVERLRAELQHLREDFSRFKGEFE</sequence>
<protein>
    <submittedName>
        <fullName evidence="2">Uncharacterized protein</fullName>
    </submittedName>
</protein>
<dbReference type="PANTHER" id="PTHR38768">
    <property type="entry name" value="UPF0502 PROTEIN YCEH"/>
    <property type="match status" value="1"/>
</dbReference>